<protein>
    <submittedName>
        <fullName evidence="3">TlpA family protein disulfide reductase</fullName>
    </submittedName>
</protein>
<dbReference type="InterPro" id="IPR013766">
    <property type="entry name" value="Thioredoxin_domain"/>
</dbReference>
<feature type="signal peptide" evidence="1">
    <location>
        <begin position="1"/>
        <end position="21"/>
    </location>
</feature>
<dbReference type="InterPro" id="IPR036249">
    <property type="entry name" value="Thioredoxin-like_sf"/>
</dbReference>
<keyword evidence="4" id="KW-1185">Reference proteome</keyword>
<dbReference type="Gene3D" id="3.40.30.10">
    <property type="entry name" value="Glutaredoxin"/>
    <property type="match status" value="1"/>
</dbReference>
<proteinExistence type="predicted"/>
<feature type="chain" id="PRO_5046309354" evidence="1">
    <location>
        <begin position="22"/>
        <end position="384"/>
    </location>
</feature>
<evidence type="ECO:0000256" key="1">
    <source>
        <dbReference type="SAM" id="SignalP"/>
    </source>
</evidence>
<dbReference type="CDD" id="cd02966">
    <property type="entry name" value="TlpA_like_family"/>
    <property type="match status" value="1"/>
</dbReference>
<feature type="domain" description="Thioredoxin" evidence="2">
    <location>
        <begin position="249"/>
        <end position="384"/>
    </location>
</feature>
<dbReference type="PANTHER" id="PTHR42852">
    <property type="entry name" value="THIOL:DISULFIDE INTERCHANGE PROTEIN DSBE"/>
    <property type="match status" value="1"/>
</dbReference>
<evidence type="ECO:0000313" key="4">
    <source>
        <dbReference type="Proteomes" id="UP001165367"/>
    </source>
</evidence>
<evidence type="ECO:0000313" key="3">
    <source>
        <dbReference type="EMBL" id="MCG2615939.1"/>
    </source>
</evidence>
<dbReference type="Proteomes" id="UP001165367">
    <property type="component" value="Unassembled WGS sequence"/>
</dbReference>
<reference evidence="3" key="1">
    <citation type="submission" date="2022-01" db="EMBL/GenBank/DDBJ databases">
        <authorList>
            <person name="Jo J.-H."/>
            <person name="Im W.-T."/>
        </authorList>
    </citation>
    <scope>NUCLEOTIDE SEQUENCE</scope>
    <source>
        <strain evidence="3">NA20</strain>
    </source>
</reference>
<sequence length="384" mass="44112">MSTNTKIILFLFCLFANRVLAQPAEEAFQKVSSTLESLTRIRYDSYREINNKQDNYFAKNSGTSYFEYDPTKEGGISRFQMQSDKTSQLYNGTEYYILFDDKTYEGGKRKTSSFSSLSLIYNSITTLRVALPLITADAAIPKSVKDTSVDGRAFRLLKFELYKKAIEFPGGFVSFDADVTRYYELLVDPASNLPYMIIDRNSIMKDQYHTKTIFTNIDTKPASALSRSWFISDYDGYTIRKEEKQLPLITTGSKIPEWKLAMLNEKKPDTLLSASLKGKKTIMEFWIKNCGYCMLAFPEMKELHKKFGNTANIVSVNAYEERDDVNFFYNREKPPYSMLYGGEKLATKMGIYSYPSVVITDENGVVIYASRGFNRKEIEKVLMK</sequence>
<dbReference type="EMBL" id="JAKLTR010000011">
    <property type="protein sequence ID" value="MCG2615939.1"/>
    <property type="molecule type" value="Genomic_DNA"/>
</dbReference>
<keyword evidence="1" id="KW-0732">Signal</keyword>
<dbReference type="PANTHER" id="PTHR42852:SF13">
    <property type="entry name" value="PROTEIN DIPZ"/>
    <property type="match status" value="1"/>
</dbReference>
<organism evidence="3 4">
    <name type="scientific">Terrimonas ginsenosidimutans</name>
    <dbReference type="NCBI Taxonomy" id="2908004"/>
    <lineage>
        <taxon>Bacteria</taxon>
        <taxon>Pseudomonadati</taxon>
        <taxon>Bacteroidota</taxon>
        <taxon>Chitinophagia</taxon>
        <taxon>Chitinophagales</taxon>
        <taxon>Chitinophagaceae</taxon>
        <taxon>Terrimonas</taxon>
    </lineage>
</organism>
<dbReference type="Pfam" id="PF08534">
    <property type="entry name" value="Redoxin"/>
    <property type="match status" value="1"/>
</dbReference>
<dbReference type="SUPFAM" id="SSF52833">
    <property type="entry name" value="Thioredoxin-like"/>
    <property type="match status" value="1"/>
</dbReference>
<dbReference type="PROSITE" id="PS51352">
    <property type="entry name" value="THIOREDOXIN_2"/>
    <property type="match status" value="1"/>
</dbReference>
<gene>
    <name evidence="3" type="ORF">LZZ85_16705</name>
</gene>
<comment type="caution">
    <text evidence="3">The sequence shown here is derived from an EMBL/GenBank/DDBJ whole genome shotgun (WGS) entry which is preliminary data.</text>
</comment>
<accession>A0ABS9KUK4</accession>
<dbReference type="InterPro" id="IPR050553">
    <property type="entry name" value="Thioredoxin_ResA/DsbE_sf"/>
</dbReference>
<dbReference type="InterPro" id="IPR013740">
    <property type="entry name" value="Redoxin"/>
</dbReference>
<name>A0ABS9KUK4_9BACT</name>
<dbReference type="RefSeq" id="WP_237874477.1">
    <property type="nucleotide sequence ID" value="NZ_JAKLTR010000011.1"/>
</dbReference>
<evidence type="ECO:0000259" key="2">
    <source>
        <dbReference type="PROSITE" id="PS51352"/>
    </source>
</evidence>